<dbReference type="RefSeq" id="WP_345336745.1">
    <property type="nucleotide sequence ID" value="NZ_BAABJZ010000100.1"/>
</dbReference>
<keyword evidence="1" id="KW-0732">Signal</keyword>
<proteinExistence type="predicted"/>
<organism evidence="2 3">
    <name type="scientific">Ferrimonas pelagia</name>
    <dbReference type="NCBI Taxonomy" id="1177826"/>
    <lineage>
        <taxon>Bacteria</taxon>
        <taxon>Pseudomonadati</taxon>
        <taxon>Pseudomonadota</taxon>
        <taxon>Gammaproteobacteria</taxon>
        <taxon>Alteromonadales</taxon>
        <taxon>Ferrimonadaceae</taxon>
        <taxon>Ferrimonas</taxon>
    </lineage>
</organism>
<feature type="chain" id="PRO_5045746286" evidence="1">
    <location>
        <begin position="25"/>
        <end position="176"/>
    </location>
</feature>
<name>A0ABP9FCL9_9GAMM</name>
<sequence length="176" mass="19884">MKVWLRNVMLTLSLGLLLSCSASLEDYQDTTPAFDLFGFFEGQSTAWGMLQDRSGKQTRRFEVALVGTVTADTLVLAEDFVFDDGETQQRTWTIVRQADGSYRGTAPDVIGQAVGRVAGNALHWQYTLRIPVGDTSYDITLNDWMYRQDSHRLFNLARLSKFGVEVGRITLFFEKP</sequence>
<dbReference type="EMBL" id="BAABJZ010000100">
    <property type="protein sequence ID" value="GAA4898471.1"/>
    <property type="molecule type" value="Genomic_DNA"/>
</dbReference>
<comment type="caution">
    <text evidence="2">The sequence shown here is derived from an EMBL/GenBank/DDBJ whole genome shotgun (WGS) entry which is preliminary data.</text>
</comment>
<dbReference type="InterPro" id="IPR024409">
    <property type="entry name" value="DUF3833"/>
</dbReference>
<dbReference type="Proteomes" id="UP001499988">
    <property type="component" value="Unassembled WGS sequence"/>
</dbReference>
<protein>
    <submittedName>
        <fullName evidence="2">DUF3833 domain-containing protein</fullName>
    </submittedName>
</protein>
<keyword evidence="3" id="KW-1185">Reference proteome</keyword>
<evidence type="ECO:0000313" key="2">
    <source>
        <dbReference type="EMBL" id="GAA4898471.1"/>
    </source>
</evidence>
<accession>A0ABP9FCL9</accession>
<gene>
    <name evidence="2" type="ORF">GCM10023333_34830</name>
</gene>
<feature type="signal peptide" evidence="1">
    <location>
        <begin position="1"/>
        <end position="24"/>
    </location>
</feature>
<dbReference type="PROSITE" id="PS51257">
    <property type="entry name" value="PROKAR_LIPOPROTEIN"/>
    <property type="match status" value="1"/>
</dbReference>
<evidence type="ECO:0000256" key="1">
    <source>
        <dbReference type="SAM" id="SignalP"/>
    </source>
</evidence>
<evidence type="ECO:0000313" key="3">
    <source>
        <dbReference type="Proteomes" id="UP001499988"/>
    </source>
</evidence>
<reference evidence="3" key="1">
    <citation type="journal article" date="2019" name="Int. J. Syst. Evol. Microbiol.">
        <title>The Global Catalogue of Microorganisms (GCM) 10K type strain sequencing project: providing services to taxonomists for standard genome sequencing and annotation.</title>
        <authorList>
            <consortium name="The Broad Institute Genomics Platform"/>
            <consortium name="The Broad Institute Genome Sequencing Center for Infectious Disease"/>
            <person name="Wu L."/>
            <person name="Ma J."/>
        </authorList>
    </citation>
    <scope>NUCLEOTIDE SEQUENCE [LARGE SCALE GENOMIC DNA]</scope>
    <source>
        <strain evidence="3">JCM 18401</strain>
    </source>
</reference>
<dbReference type="Pfam" id="PF12915">
    <property type="entry name" value="DUF3833"/>
    <property type="match status" value="1"/>
</dbReference>